<dbReference type="PANTHER" id="PTHR30569">
    <property type="entry name" value="CYTOSINE TRANSPORTER CODB"/>
    <property type="match status" value="1"/>
</dbReference>
<evidence type="ECO:0000256" key="2">
    <source>
        <dbReference type="ARBA" id="ARBA00008974"/>
    </source>
</evidence>
<evidence type="ECO:0000256" key="5">
    <source>
        <dbReference type="ARBA" id="ARBA00023136"/>
    </source>
</evidence>
<sequence length="422" mass="44649">MEENRRNQSWWNLAIVLCGALISVPSLILGGTLVSGMSLPMALFTAFVGYAIIVVIMISQGMQSVDQAKPAVKVAEQVFGKVGSSKVVSLILAISALGWFGIQANVAGIAVQGILAAYSITVPAWICSIIVGIVMVLTAMYGIKFIQRLAWIAVPYLMIIVLYGFWYAFAHENAAQVVAAYHPSTSISFVNGLVTTVGSFALGAVIVGDYAQFSTKRSDIIKASILGIIPAGVVMIGIGAVLTIAFKTADISSLFIKIGTPFIGGLALVLATWKVNVVNAYSGGIAVSNVFNIPEKYRKLTLFVVGVVGTLLAAIGVLNYFTPVMSVLSAMIPPVAGVMGASYWLIHHGDASQWQPTEGVNWLGLSAWLVGALFGGVPTVLAMIPNVWHPSANPIIGIVVALVIYYFGSKFTHQEVPAKEEA</sequence>
<feature type="transmembrane region" description="Helical" evidence="6">
    <location>
        <begin position="149"/>
        <end position="169"/>
    </location>
</feature>
<evidence type="ECO:0000313" key="7">
    <source>
        <dbReference type="EMBL" id="HIX35867.1"/>
    </source>
</evidence>
<dbReference type="EMBL" id="DXFH01000023">
    <property type="protein sequence ID" value="HIX35867.1"/>
    <property type="molecule type" value="Genomic_DNA"/>
</dbReference>
<dbReference type="Proteomes" id="UP000824231">
    <property type="component" value="Unassembled WGS sequence"/>
</dbReference>
<feature type="transmembrane region" description="Helical" evidence="6">
    <location>
        <begin position="367"/>
        <end position="385"/>
    </location>
</feature>
<keyword evidence="3 6" id="KW-0812">Transmembrane</keyword>
<dbReference type="InterPro" id="IPR001248">
    <property type="entry name" value="Pur-cyt_permease"/>
</dbReference>
<feature type="transmembrane region" description="Helical" evidence="6">
    <location>
        <begin position="223"/>
        <end position="246"/>
    </location>
</feature>
<reference evidence="7" key="2">
    <citation type="submission" date="2021-04" db="EMBL/GenBank/DDBJ databases">
        <authorList>
            <person name="Gilroy R."/>
        </authorList>
    </citation>
    <scope>NUCLEOTIDE SEQUENCE</scope>
    <source>
        <strain evidence="7">ChiSxjej3B15-572</strain>
    </source>
</reference>
<evidence type="ECO:0000256" key="1">
    <source>
        <dbReference type="ARBA" id="ARBA00004141"/>
    </source>
</evidence>
<dbReference type="AlphaFoldDB" id="A0A9D1VI60"/>
<dbReference type="GO" id="GO:0015209">
    <property type="term" value="F:cytosine transmembrane transporter activity"/>
    <property type="evidence" value="ECO:0007669"/>
    <property type="project" value="InterPro"/>
</dbReference>
<feature type="transmembrane region" description="Helical" evidence="6">
    <location>
        <begin position="78"/>
        <end position="102"/>
    </location>
</feature>
<reference evidence="7" key="1">
    <citation type="journal article" date="2021" name="PeerJ">
        <title>Extensive microbial diversity within the chicken gut microbiome revealed by metagenomics and culture.</title>
        <authorList>
            <person name="Gilroy R."/>
            <person name="Ravi A."/>
            <person name="Getino M."/>
            <person name="Pursley I."/>
            <person name="Horton D.L."/>
            <person name="Alikhan N.F."/>
            <person name="Baker D."/>
            <person name="Gharbi K."/>
            <person name="Hall N."/>
            <person name="Watson M."/>
            <person name="Adriaenssens E.M."/>
            <person name="Foster-Nyarko E."/>
            <person name="Jarju S."/>
            <person name="Secka A."/>
            <person name="Antonio M."/>
            <person name="Oren A."/>
            <person name="Chaudhuri R.R."/>
            <person name="La Ragione R."/>
            <person name="Hildebrand F."/>
            <person name="Pallen M.J."/>
        </authorList>
    </citation>
    <scope>NUCLEOTIDE SEQUENCE</scope>
    <source>
        <strain evidence="7">ChiSxjej3B15-572</strain>
    </source>
</reference>
<gene>
    <name evidence="7" type="ORF">H9856_05700</name>
</gene>
<dbReference type="GO" id="GO:0005886">
    <property type="term" value="C:plasma membrane"/>
    <property type="evidence" value="ECO:0007669"/>
    <property type="project" value="TreeGrafter"/>
</dbReference>
<comment type="subcellular location">
    <subcellularLocation>
        <location evidence="1">Membrane</location>
        <topology evidence="1">Multi-pass membrane protein</topology>
    </subcellularLocation>
</comment>
<keyword evidence="5 6" id="KW-0472">Membrane</keyword>
<dbReference type="InterPro" id="IPR030191">
    <property type="entry name" value="CodB"/>
</dbReference>
<evidence type="ECO:0000256" key="3">
    <source>
        <dbReference type="ARBA" id="ARBA00022692"/>
    </source>
</evidence>
<dbReference type="Gene3D" id="1.10.4160.10">
    <property type="entry name" value="Hydantoin permease"/>
    <property type="match status" value="1"/>
</dbReference>
<feature type="transmembrane region" description="Helical" evidence="6">
    <location>
        <begin position="258"/>
        <end position="279"/>
    </location>
</feature>
<dbReference type="PANTHER" id="PTHR30569:SF0">
    <property type="entry name" value="CYTOSINE PERMEASE"/>
    <property type="match status" value="1"/>
</dbReference>
<dbReference type="Pfam" id="PF02133">
    <property type="entry name" value="Transp_cyt_pur"/>
    <property type="match status" value="1"/>
</dbReference>
<evidence type="ECO:0000313" key="8">
    <source>
        <dbReference type="Proteomes" id="UP000824231"/>
    </source>
</evidence>
<comment type="caution">
    <text evidence="7">The sequence shown here is derived from an EMBL/GenBank/DDBJ whole genome shotgun (WGS) entry which is preliminary data.</text>
</comment>
<feature type="transmembrane region" description="Helical" evidence="6">
    <location>
        <begin position="189"/>
        <end position="211"/>
    </location>
</feature>
<accession>A0A9D1VI60</accession>
<dbReference type="CDD" id="cd11484">
    <property type="entry name" value="SLC-NCS1sbd_CobB-like"/>
    <property type="match status" value="1"/>
</dbReference>
<proteinExistence type="inferred from homology"/>
<name>A0A9D1VI60_9LACO</name>
<feature type="transmembrane region" description="Helical" evidence="6">
    <location>
        <begin position="327"/>
        <end position="346"/>
    </location>
</feature>
<keyword evidence="4 6" id="KW-1133">Transmembrane helix</keyword>
<evidence type="ECO:0000256" key="6">
    <source>
        <dbReference type="SAM" id="Phobius"/>
    </source>
</evidence>
<feature type="transmembrane region" description="Helical" evidence="6">
    <location>
        <begin position="391"/>
        <end position="408"/>
    </location>
</feature>
<feature type="transmembrane region" description="Helical" evidence="6">
    <location>
        <begin position="114"/>
        <end position="137"/>
    </location>
</feature>
<protein>
    <submittedName>
        <fullName evidence="7">Cytosine permease</fullName>
    </submittedName>
</protein>
<feature type="transmembrane region" description="Helical" evidence="6">
    <location>
        <begin position="12"/>
        <end position="33"/>
    </location>
</feature>
<feature type="transmembrane region" description="Helical" evidence="6">
    <location>
        <begin position="39"/>
        <end position="58"/>
    </location>
</feature>
<feature type="transmembrane region" description="Helical" evidence="6">
    <location>
        <begin position="300"/>
        <end position="321"/>
    </location>
</feature>
<comment type="similarity">
    <text evidence="2">Belongs to the purine-cytosine permease (2.A.39) family.</text>
</comment>
<evidence type="ECO:0000256" key="4">
    <source>
        <dbReference type="ARBA" id="ARBA00022989"/>
    </source>
</evidence>
<organism evidence="7 8">
    <name type="scientific">Candidatus Limosilactobacillus merdigallinarum</name>
    <dbReference type="NCBI Taxonomy" id="2838652"/>
    <lineage>
        <taxon>Bacteria</taxon>
        <taxon>Bacillati</taxon>
        <taxon>Bacillota</taxon>
        <taxon>Bacilli</taxon>
        <taxon>Lactobacillales</taxon>
        <taxon>Lactobacillaceae</taxon>
        <taxon>Limosilactobacillus</taxon>
    </lineage>
</organism>